<dbReference type="OrthoDB" id="9812260at2"/>
<dbReference type="Pfam" id="PF00990">
    <property type="entry name" value="GGDEF"/>
    <property type="match status" value="1"/>
</dbReference>
<dbReference type="EMBL" id="CP026604">
    <property type="protein sequence ID" value="AWB67541.1"/>
    <property type="molecule type" value="Genomic_DNA"/>
</dbReference>
<dbReference type="InterPro" id="IPR029787">
    <property type="entry name" value="Nucleotide_cyclase"/>
</dbReference>
<evidence type="ECO:0000313" key="5">
    <source>
        <dbReference type="Proteomes" id="UP000244441"/>
    </source>
</evidence>
<evidence type="ECO:0000259" key="3">
    <source>
        <dbReference type="PROSITE" id="PS50887"/>
    </source>
</evidence>
<dbReference type="GO" id="GO:0052621">
    <property type="term" value="F:diguanylate cyclase activity"/>
    <property type="evidence" value="ECO:0007669"/>
    <property type="project" value="UniProtKB-EC"/>
</dbReference>
<dbReference type="AlphaFoldDB" id="A0A2S0VTK4"/>
<keyword evidence="5" id="KW-1185">Reference proteome</keyword>
<dbReference type="InterPro" id="IPR050469">
    <property type="entry name" value="Diguanylate_Cyclase"/>
</dbReference>
<accession>A0A2S0VTK4</accession>
<evidence type="ECO:0000256" key="2">
    <source>
        <dbReference type="ARBA" id="ARBA00012528"/>
    </source>
</evidence>
<comment type="cofactor">
    <cofactor evidence="1">
        <name>Mg(2+)</name>
        <dbReference type="ChEBI" id="CHEBI:18420"/>
    </cofactor>
</comment>
<protein>
    <recommendedName>
        <fullName evidence="2">diguanylate cyclase</fullName>
        <ecNumber evidence="2">2.7.7.65</ecNumber>
    </recommendedName>
</protein>
<organism evidence="4 5">
    <name type="scientific">Saccharobesus litoralis</name>
    <dbReference type="NCBI Taxonomy" id="2172099"/>
    <lineage>
        <taxon>Bacteria</taxon>
        <taxon>Pseudomonadati</taxon>
        <taxon>Pseudomonadota</taxon>
        <taxon>Gammaproteobacteria</taxon>
        <taxon>Alteromonadales</taxon>
        <taxon>Alteromonadaceae</taxon>
        <taxon>Saccharobesus</taxon>
    </lineage>
</organism>
<reference evidence="4 5" key="1">
    <citation type="submission" date="2018-01" db="EMBL/GenBank/DDBJ databases">
        <title>Genome sequence of a Cantenovulum-like bacteria.</title>
        <authorList>
            <person name="Tan W.R."/>
            <person name="Lau N.-S."/>
            <person name="Go F."/>
            <person name="Amirul A.-A.A."/>
        </authorList>
    </citation>
    <scope>NUCLEOTIDE SEQUENCE [LARGE SCALE GENOMIC DNA]</scope>
    <source>
        <strain evidence="4 5">CCB-QB4</strain>
    </source>
</reference>
<dbReference type="InterPro" id="IPR043128">
    <property type="entry name" value="Rev_trsase/Diguanyl_cyclase"/>
</dbReference>
<name>A0A2S0VTK4_9ALTE</name>
<dbReference type="GO" id="GO:1902201">
    <property type="term" value="P:negative regulation of bacterial-type flagellum-dependent cell motility"/>
    <property type="evidence" value="ECO:0007669"/>
    <property type="project" value="TreeGrafter"/>
</dbReference>
<feature type="domain" description="GGDEF" evidence="3">
    <location>
        <begin position="172"/>
        <end position="299"/>
    </location>
</feature>
<dbReference type="CDD" id="cd01949">
    <property type="entry name" value="GGDEF"/>
    <property type="match status" value="1"/>
</dbReference>
<dbReference type="SMART" id="SM00267">
    <property type="entry name" value="GGDEF"/>
    <property type="match status" value="1"/>
</dbReference>
<dbReference type="EC" id="2.7.7.65" evidence="2"/>
<dbReference type="GO" id="GO:0005886">
    <property type="term" value="C:plasma membrane"/>
    <property type="evidence" value="ECO:0007669"/>
    <property type="project" value="TreeGrafter"/>
</dbReference>
<dbReference type="SUPFAM" id="SSF55073">
    <property type="entry name" value="Nucleotide cyclase"/>
    <property type="match status" value="1"/>
</dbReference>
<dbReference type="Gene3D" id="3.30.70.270">
    <property type="match status" value="1"/>
</dbReference>
<dbReference type="InterPro" id="IPR000160">
    <property type="entry name" value="GGDEF_dom"/>
</dbReference>
<dbReference type="Proteomes" id="UP000244441">
    <property type="component" value="Chromosome"/>
</dbReference>
<evidence type="ECO:0000313" key="4">
    <source>
        <dbReference type="EMBL" id="AWB67541.1"/>
    </source>
</evidence>
<dbReference type="PANTHER" id="PTHR45138">
    <property type="entry name" value="REGULATORY COMPONENTS OF SENSORY TRANSDUCTION SYSTEM"/>
    <property type="match status" value="1"/>
</dbReference>
<gene>
    <name evidence="4" type="ORF">C2869_14325</name>
</gene>
<dbReference type="KEGG" id="cate:C2869_14325"/>
<dbReference type="NCBIfam" id="TIGR00254">
    <property type="entry name" value="GGDEF"/>
    <property type="match status" value="1"/>
</dbReference>
<dbReference type="PANTHER" id="PTHR45138:SF6">
    <property type="entry name" value="DIGUANYLATE CYCLASE DGCN"/>
    <property type="match status" value="1"/>
</dbReference>
<dbReference type="RefSeq" id="WP_108603587.1">
    <property type="nucleotide sequence ID" value="NZ_CP026604.1"/>
</dbReference>
<evidence type="ECO:0000256" key="1">
    <source>
        <dbReference type="ARBA" id="ARBA00001946"/>
    </source>
</evidence>
<dbReference type="PROSITE" id="PS50887">
    <property type="entry name" value="GGDEF"/>
    <property type="match status" value="1"/>
</dbReference>
<dbReference type="FunFam" id="3.30.70.270:FF:000001">
    <property type="entry name" value="Diguanylate cyclase domain protein"/>
    <property type="match status" value="1"/>
</dbReference>
<sequence length="299" mass="33469">MDNLNHFNTRDSNNVMHLPNSSVAVVRDEFEPNFNHLVERLHTSLKVTDILQMYTEEAAKYVDLTGMRLQTESDCFETREFSKGVFNHISELMLFDKRLGILNYACSSELDIETVNVLSLLQAKLAYPIRNALAVADLQKQALNDSLTGLGNRGFFEEKFSSSVERALANQENYTLVLLDLDNFKQANDTWGHAEGDKVLIEFARILENSVRKTDLVFRFGGDEFAIILDGANQSVATRISRLIKAEAGLSSIMTKMGVSTSIGVCQLKAEMDHKALFSQADKALYQAKNAGRNCLRTA</sequence>
<dbReference type="GO" id="GO:0043709">
    <property type="term" value="P:cell adhesion involved in single-species biofilm formation"/>
    <property type="evidence" value="ECO:0007669"/>
    <property type="project" value="TreeGrafter"/>
</dbReference>
<proteinExistence type="predicted"/>